<name>A0A0B6EXU8_9CORY</name>
<feature type="transmembrane region" description="Helical" evidence="1">
    <location>
        <begin position="64"/>
        <end position="82"/>
    </location>
</feature>
<proteinExistence type="predicted"/>
<dbReference type="Pfam" id="PF14017">
    <property type="entry name" value="DUF4233"/>
    <property type="match status" value="1"/>
</dbReference>
<evidence type="ECO:0000313" key="2">
    <source>
        <dbReference type="EMBL" id="AJI79593.1"/>
    </source>
</evidence>
<keyword evidence="1" id="KW-0812">Transmembrane</keyword>
<evidence type="ECO:0000313" key="3">
    <source>
        <dbReference type="Proteomes" id="UP000031890"/>
    </source>
</evidence>
<organism evidence="2 3">
    <name type="scientific">Corynebacterium singulare</name>
    <dbReference type="NCBI Taxonomy" id="161899"/>
    <lineage>
        <taxon>Bacteria</taxon>
        <taxon>Bacillati</taxon>
        <taxon>Actinomycetota</taxon>
        <taxon>Actinomycetes</taxon>
        <taxon>Mycobacteriales</taxon>
        <taxon>Corynebacteriaceae</taxon>
        <taxon>Corynebacterium</taxon>
    </lineage>
</organism>
<dbReference type="STRING" id="161899.CSING_10405"/>
<accession>A0A0B6EXU8</accession>
<keyword evidence="1" id="KW-0472">Membrane</keyword>
<dbReference type="HOGENOM" id="CLU_125367_0_0_11"/>
<dbReference type="AlphaFoldDB" id="A0A0B6EXU8"/>
<dbReference type="RefSeq" id="WP_042531973.1">
    <property type="nucleotide sequence ID" value="NZ_CP010827.1"/>
</dbReference>
<evidence type="ECO:0008006" key="4">
    <source>
        <dbReference type="Google" id="ProtNLM"/>
    </source>
</evidence>
<gene>
    <name evidence="2" type="ORF">CSING_10405</name>
</gene>
<feature type="transmembrane region" description="Helical" evidence="1">
    <location>
        <begin position="29"/>
        <end position="52"/>
    </location>
</feature>
<dbReference type="OrthoDB" id="4773077at2"/>
<evidence type="ECO:0000256" key="1">
    <source>
        <dbReference type="SAM" id="Phobius"/>
    </source>
</evidence>
<reference evidence="2 3" key="1">
    <citation type="journal article" date="2015" name="Genome Announc.">
        <title>Complete Genome Sequence and Annotation of Corynebacterium singulare DSM 44357, Isolated from a Human Semen Specimen.</title>
        <authorList>
            <person name="Merten M."/>
            <person name="Brinkrolf K."/>
            <person name="Albersmeier A."/>
            <person name="Kutter Y."/>
            <person name="Ruckert C."/>
            <person name="Tauch A."/>
        </authorList>
    </citation>
    <scope>NUCLEOTIDE SEQUENCE [LARGE SCALE GENOMIC DNA]</scope>
    <source>
        <strain evidence="2">IBS B52218</strain>
    </source>
</reference>
<sequence>MSPRKPVPENEIGPLGLGQAPTKDPLKQFGGMVVASSLTLELLTLVLALPMLYKLYDGTLWTPFNYGVVIGFMVLLLASFPFMNKPWIVGAQIVLHIIGIVLGFMIHWSLATIFIIFALLWALAAYMRSVIVARMERGYLTTQHLNEK</sequence>
<protein>
    <recommendedName>
        <fullName evidence="4">DUF4233 domain-containing protein</fullName>
    </recommendedName>
</protein>
<feature type="transmembrane region" description="Helical" evidence="1">
    <location>
        <begin position="94"/>
        <end position="127"/>
    </location>
</feature>
<dbReference type="EMBL" id="CP010827">
    <property type="protein sequence ID" value="AJI79593.1"/>
    <property type="molecule type" value="Genomic_DNA"/>
</dbReference>
<dbReference type="InterPro" id="IPR025327">
    <property type="entry name" value="DUF4233"/>
</dbReference>
<dbReference type="KEGG" id="csx:CSING_10405"/>
<dbReference type="Proteomes" id="UP000031890">
    <property type="component" value="Chromosome"/>
</dbReference>
<keyword evidence="1" id="KW-1133">Transmembrane helix</keyword>